<dbReference type="SUPFAM" id="SSF52540">
    <property type="entry name" value="P-loop containing nucleoside triphosphate hydrolases"/>
    <property type="match status" value="1"/>
</dbReference>
<evidence type="ECO:0000256" key="3">
    <source>
        <dbReference type="ARBA" id="ARBA00012071"/>
    </source>
</evidence>
<keyword evidence="6 13" id="KW-0441">Lipid A biosynthesis</keyword>
<dbReference type="CDD" id="cd01983">
    <property type="entry name" value="SIMIBI"/>
    <property type="match status" value="1"/>
</dbReference>
<feature type="binding site" evidence="13">
    <location>
        <begin position="56"/>
        <end position="63"/>
    </location>
    <ligand>
        <name>ATP</name>
        <dbReference type="ChEBI" id="CHEBI:30616"/>
    </ligand>
</feature>
<evidence type="ECO:0000256" key="5">
    <source>
        <dbReference type="ARBA" id="ARBA00022516"/>
    </source>
</evidence>
<dbReference type="Pfam" id="PF02606">
    <property type="entry name" value="LpxK"/>
    <property type="match status" value="1"/>
</dbReference>
<dbReference type="PATRIC" id="fig|433924.3.peg.3597"/>
<dbReference type="UniPathway" id="UPA00359">
    <property type="reaction ID" value="UER00482"/>
</dbReference>
<evidence type="ECO:0000256" key="13">
    <source>
        <dbReference type="HAMAP-Rule" id="MF_00409"/>
    </source>
</evidence>
<evidence type="ECO:0000256" key="2">
    <source>
        <dbReference type="ARBA" id="ARBA00004870"/>
    </source>
</evidence>
<dbReference type="RefSeq" id="WP_058641481.1">
    <property type="nucleotide sequence ID" value="NZ_LDSL01000051.1"/>
</dbReference>
<dbReference type="InterPro" id="IPR003758">
    <property type="entry name" value="LpxK"/>
</dbReference>
<keyword evidence="9 13" id="KW-0418">Kinase</keyword>
<keyword evidence="10 13" id="KW-0067">ATP-binding</keyword>
<keyword evidence="8 13" id="KW-0547">Nucleotide-binding</keyword>
<evidence type="ECO:0000256" key="10">
    <source>
        <dbReference type="ARBA" id="ARBA00022840"/>
    </source>
</evidence>
<accession>A0A147GZP0</accession>
<dbReference type="PANTHER" id="PTHR42724">
    <property type="entry name" value="TETRAACYLDISACCHARIDE 4'-KINASE"/>
    <property type="match status" value="1"/>
</dbReference>
<evidence type="ECO:0000256" key="12">
    <source>
        <dbReference type="ARBA" id="ARBA00029757"/>
    </source>
</evidence>
<dbReference type="OrthoDB" id="9766423at2"/>
<dbReference type="GO" id="GO:0009244">
    <property type="term" value="P:lipopolysaccharide core region biosynthetic process"/>
    <property type="evidence" value="ECO:0007669"/>
    <property type="project" value="TreeGrafter"/>
</dbReference>
<name>A0A147GZP0_9BURK</name>
<evidence type="ECO:0000256" key="11">
    <source>
        <dbReference type="ARBA" id="ARBA00023098"/>
    </source>
</evidence>
<sequence length="325" mass="35120">MSAVHAWERRGAQAWLLRPVAALFGLLAAARRLAYARGWRRTDRLPVPVIVVGNVIAGGAGKTPVVIALVRHLQARGLPVGVISRGHGRRTRDGRAVAADSDPRDVGDEPLLIHRATGAPLVVDADRAAAGRRLLTLHPEVRVVVADDGLQHLALGRDIEICVFDDRGVGNGWLLPAGPLREPWPRRCNLVLHTGERPAFAGHRGHRRLADVALDREGRKVPLASLAARDDLAAVAGIARPERFFDMLRARGLSLRTCIALPDHHDFSGWTPPPGLQLLCTEKDAAKLWPVAPTALAVPLQFDIDPAFFAALDARLSSFDGFQAA</sequence>
<evidence type="ECO:0000256" key="9">
    <source>
        <dbReference type="ARBA" id="ARBA00022777"/>
    </source>
</evidence>
<evidence type="ECO:0000256" key="6">
    <source>
        <dbReference type="ARBA" id="ARBA00022556"/>
    </source>
</evidence>
<keyword evidence="5 13" id="KW-0444">Lipid biosynthesis</keyword>
<evidence type="ECO:0000313" key="14">
    <source>
        <dbReference type="EMBL" id="KTT23170.1"/>
    </source>
</evidence>
<evidence type="ECO:0000313" key="15">
    <source>
        <dbReference type="Proteomes" id="UP000072741"/>
    </source>
</evidence>
<dbReference type="GO" id="GO:0009029">
    <property type="term" value="F:lipid-A 4'-kinase activity"/>
    <property type="evidence" value="ECO:0007669"/>
    <property type="project" value="UniProtKB-UniRule"/>
</dbReference>
<organism evidence="14 15">
    <name type="scientific">Pseudacidovorax intermedius</name>
    <dbReference type="NCBI Taxonomy" id="433924"/>
    <lineage>
        <taxon>Bacteria</taxon>
        <taxon>Pseudomonadati</taxon>
        <taxon>Pseudomonadota</taxon>
        <taxon>Betaproteobacteria</taxon>
        <taxon>Burkholderiales</taxon>
        <taxon>Comamonadaceae</taxon>
        <taxon>Pseudacidovorax</taxon>
    </lineage>
</organism>
<comment type="pathway">
    <text evidence="2 13">Glycolipid biosynthesis; lipid IV(A) biosynthesis; lipid IV(A) from (3R)-3-hydroxytetradecanoyl-[acyl-carrier-protein] and UDP-N-acetyl-alpha-D-glucosamine: step 6/6.</text>
</comment>
<protein>
    <recommendedName>
        <fullName evidence="4 13">Tetraacyldisaccharide 4'-kinase</fullName>
        <ecNumber evidence="3 13">2.7.1.130</ecNumber>
    </recommendedName>
    <alternativeName>
        <fullName evidence="12 13">Lipid A 4'-kinase</fullName>
    </alternativeName>
</protein>
<keyword evidence="7 13" id="KW-0808">Transferase</keyword>
<dbReference type="PANTHER" id="PTHR42724:SF1">
    <property type="entry name" value="TETRAACYLDISACCHARIDE 4'-KINASE, MITOCHONDRIAL-RELATED"/>
    <property type="match status" value="1"/>
</dbReference>
<dbReference type="NCBIfam" id="TIGR00682">
    <property type="entry name" value="lpxK"/>
    <property type="match status" value="1"/>
</dbReference>
<dbReference type="EMBL" id="LDSL01000051">
    <property type="protein sequence ID" value="KTT23170.1"/>
    <property type="molecule type" value="Genomic_DNA"/>
</dbReference>
<dbReference type="EC" id="2.7.1.130" evidence="3 13"/>
<reference evidence="14 15" key="1">
    <citation type="journal article" date="2016" name="Front. Microbiol.">
        <title>Genomic Resource of Rice Seed Associated Bacteria.</title>
        <authorList>
            <person name="Midha S."/>
            <person name="Bansal K."/>
            <person name="Sharma S."/>
            <person name="Kumar N."/>
            <person name="Patil P.P."/>
            <person name="Chaudhry V."/>
            <person name="Patil P.B."/>
        </authorList>
    </citation>
    <scope>NUCLEOTIDE SEQUENCE [LARGE SCALE GENOMIC DNA]</scope>
    <source>
        <strain evidence="14 15">NS331</strain>
    </source>
</reference>
<keyword evidence="11 13" id="KW-0443">Lipid metabolism</keyword>
<dbReference type="HAMAP" id="MF_00409">
    <property type="entry name" value="LpxK"/>
    <property type="match status" value="1"/>
</dbReference>
<comment type="function">
    <text evidence="1 13">Transfers the gamma-phosphate of ATP to the 4'-position of a tetraacyldisaccharide 1-phosphate intermediate (termed DS-1-P) to form tetraacyldisaccharide 1,4'-bis-phosphate (lipid IVA).</text>
</comment>
<evidence type="ECO:0000256" key="8">
    <source>
        <dbReference type="ARBA" id="ARBA00022741"/>
    </source>
</evidence>
<proteinExistence type="inferred from homology"/>
<evidence type="ECO:0000256" key="4">
    <source>
        <dbReference type="ARBA" id="ARBA00016436"/>
    </source>
</evidence>
<dbReference type="Proteomes" id="UP000072741">
    <property type="component" value="Unassembled WGS sequence"/>
</dbReference>
<comment type="catalytic activity">
    <reaction evidence="13">
        <text>a lipid A disaccharide + ATP = a lipid IVA + ADP + H(+)</text>
        <dbReference type="Rhea" id="RHEA:67840"/>
        <dbReference type="ChEBI" id="CHEBI:15378"/>
        <dbReference type="ChEBI" id="CHEBI:30616"/>
        <dbReference type="ChEBI" id="CHEBI:176343"/>
        <dbReference type="ChEBI" id="CHEBI:176425"/>
        <dbReference type="ChEBI" id="CHEBI:456216"/>
        <dbReference type="EC" id="2.7.1.130"/>
    </reaction>
</comment>
<dbReference type="InterPro" id="IPR027417">
    <property type="entry name" value="P-loop_NTPase"/>
</dbReference>
<evidence type="ECO:0000256" key="1">
    <source>
        <dbReference type="ARBA" id="ARBA00002274"/>
    </source>
</evidence>
<dbReference type="GO" id="GO:0005886">
    <property type="term" value="C:plasma membrane"/>
    <property type="evidence" value="ECO:0007669"/>
    <property type="project" value="TreeGrafter"/>
</dbReference>
<comment type="similarity">
    <text evidence="13">Belongs to the LpxK family.</text>
</comment>
<dbReference type="AlphaFoldDB" id="A0A147GZP0"/>
<evidence type="ECO:0000256" key="7">
    <source>
        <dbReference type="ARBA" id="ARBA00022679"/>
    </source>
</evidence>
<dbReference type="GO" id="GO:0005524">
    <property type="term" value="F:ATP binding"/>
    <property type="evidence" value="ECO:0007669"/>
    <property type="project" value="UniProtKB-UniRule"/>
</dbReference>
<comment type="caution">
    <text evidence="14">The sequence shown here is derived from an EMBL/GenBank/DDBJ whole genome shotgun (WGS) entry which is preliminary data.</text>
</comment>
<keyword evidence="15" id="KW-1185">Reference proteome</keyword>
<dbReference type="GO" id="GO:0009245">
    <property type="term" value="P:lipid A biosynthetic process"/>
    <property type="evidence" value="ECO:0007669"/>
    <property type="project" value="UniProtKB-UniRule"/>
</dbReference>
<gene>
    <name evidence="13" type="primary">lpxK</name>
    <name evidence="14" type="ORF">NS331_08080</name>
</gene>